<dbReference type="InterPro" id="IPR019004">
    <property type="entry name" value="YqeY/Aim41"/>
</dbReference>
<dbReference type="EMBL" id="DWUQ01000061">
    <property type="protein sequence ID" value="HJD44015.1"/>
    <property type="molecule type" value="Genomic_DNA"/>
</dbReference>
<dbReference type="InterPro" id="IPR023168">
    <property type="entry name" value="GatB_Yqey_C_2"/>
</dbReference>
<proteinExistence type="predicted"/>
<evidence type="ECO:0000313" key="2">
    <source>
        <dbReference type="Proteomes" id="UP000823889"/>
    </source>
</evidence>
<name>A0A9D2RFQ7_9BURK</name>
<dbReference type="PANTHER" id="PTHR28055">
    <property type="entry name" value="ALTERED INHERITANCE OF MITOCHONDRIA PROTEIN 41, MITOCHONDRIAL"/>
    <property type="match status" value="1"/>
</dbReference>
<reference evidence="1" key="1">
    <citation type="journal article" date="2021" name="PeerJ">
        <title>Extensive microbial diversity within the chicken gut microbiome revealed by metagenomics and culture.</title>
        <authorList>
            <person name="Gilroy R."/>
            <person name="Ravi A."/>
            <person name="Getino M."/>
            <person name="Pursley I."/>
            <person name="Horton D.L."/>
            <person name="Alikhan N.F."/>
            <person name="Baker D."/>
            <person name="Gharbi K."/>
            <person name="Hall N."/>
            <person name="Watson M."/>
            <person name="Adriaenssens E.M."/>
            <person name="Foster-Nyarko E."/>
            <person name="Jarju S."/>
            <person name="Secka A."/>
            <person name="Antonio M."/>
            <person name="Oren A."/>
            <person name="Chaudhuri R.R."/>
            <person name="La Ragione R."/>
            <person name="Hildebrand F."/>
            <person name="Pallen M.J."/>
        </authorList>
    </citation>
    <scope>NUCLEOTIDE SEQUENCE</scope>
    <source>
        <strain evidence="1">9264</strain>
    </source>
</reference>
<gene>
    <name evidence="1" type="ORF">H9906_03190</name>
</gene>
<dbReference type="Pfam" id="PF09424">
    <property type="entry name" value="YqeY"/>
    <property type="match status" value="1"/>
</dbReference>
<dbReference type="PANTHER" id="PTHR28055:SF1">
    <property type="entry name" value="ALTERED INHERITANCE OF MITOCHONDRIA PROTEIN 41, MITOCHONDRIAL"/>
    <property type="match status" value="1"/>
</dbReference>
<accession>A0A9D2RFQ7</accession>
<organism evidence="1 2">
    <name type="scientific">Candidatus Paenalcaligenes intestinipullorum</name>
    <dbReference type="NCBI Taxonomy" id="2838718"/>
    <lineage>
        <taxon>Bacteria</taxon>
        <taxon>Pseudomonadati</taxon>
        <taxon>Pseudomonadota</taxon>
        <taxon>Betaproteobacteria</taxon>
        <taxon>Burkholderiales</taxon>
        <taxon>Alcaligenaceae</taxon>
        <taxon>Paenalcaligenes</taxon>
    </lineage>
</organism>
<evidence type="ECO:0000313" key="1">
    <source>
        <dbReference type="EMBL" id="HJD44015.1"/>
    </source>
</evidence>
<dbReference type="AlphaFoldDB" id="A0A9D2RFQ7"/>
<dbReference type="InterPro" id="IPR003789">
    <property type="entry name" value="Asn/Gln_tRNA_amidoTrase-B-like"/>
</dbReference>
<comment type="caution">
    <text evidence="1">The sequence shown here is derived from an EMBL/GenBank/DDBJ whole genome shotgun (WGS) entry which is preliminary data.</text>
</comment>
<protein>
    <submittedName>
        <fullName evidence="1">GatB/YqeY domain-containing protein</fullName>
    </submittedName>
</protein>
<reference evidence="1" key="2">
    <citation type="submission" date="2021-04" db="EMBL/GenBank/DDBJ databases">
        <authorList>
            <person name="Gilroy R."/>
        </authorList>
    </citation>
    <scope>NUCLEOTIDE SEQUENCE</scope>
    <source>
        <strain evidence="1">9264</strain>
    </source>
</reference>
<dbReference type="Proteomes" id="UP000823889">
    <property type="component" value="Unassembled WGS sequence"/>
</dbReference>
<dbReference type="InterPro" id="IPR042184">
    <property type="entry name" value="YqeY/Aim41_N"/>
</dbReference>
<dbReference type="GO" id="GO:0016884">
    <property type="term" value="F:carbon-nitrogen ligase activity, with glutamine as amido-N-donor"/>
    <property type="evidence" value="ECO:0007669"/>
    <property type="project" value="InterPro"/>
</dbReference>
<sequence length="152" mass="16693">MSPSLSQRLADDIKIAMRARDSVRLGTLRLVQAAIKSREIELQRTLSDDEILQILDKQVKQRRESIHAFEQAGRNDSAAQEQSEIDVLQDYLPAQATEAEIQTLIDEAIATTNAQGVTGPAAMGKIMGIVRPKLAGRADMAQVSAQIKQRLS</sequence>
<dbReference type="Gene3D" id="1.10.1510.10">
    <property type="entry name" value="Uncharacterised protein YqeY/AIM41 PF09424, N-terminal domain"/>
    <property type="match status" value="1"/>
</dbReference>
<dbReference type="Gene3D" id="1.10.10.410">
    <property type="match status" value="1"/>
</dbReference>
<dbReference type="SUPFAM" id="SSF89095">
    <property type="entry name" value="GatB/YqeY motif"/>
    <property type="match status" value="1"/>
</dbReference>